<feature type="DNA-binding region" description="OmpR/PhoB-type" evidence="7">
    <location>
        <begin position="135"/>
        <end position="234"/>
    </location>
</feature>
<dbReference type="InterPro" id="IPR036388">
    <property type="entry name" value="WH-like_DNA-bd_sf"/>
</dbReference>
<keyword evidence="5" id="KW-0804">Transcription</keyword>
<dbReference type="InterPro" id="IPR016032">
    <property type="entry name" value="Sig_transdc_resp-reg_C-effctor"/>
</dbReference>
<dbReference type="AlphaFoldDB" id="A0A0R1U7W6"/>
<reference evidence="10 11" key="1">
    <citation type="journal article" date="2015" name="Genome Announc.">
        <title>Expanding the biotechnology potential of lactobacilli through comparative genomics of 213 strains and associated genera.</title>
        <authorList>
            <person name="Sun Z."/>
            <person name="Harris H.M."/>
            <person name="McCann A."/>
            <person name="Guo C."/>
            <person name="Argimon S."/>
            <person name="Zhang W."/>
            <person name="Yang X."/>
            <person name="Jeffery I.B."/>
            <person name="Cooney J.C."/>
            <person name="Kagawa T.F."/>
            <person name="Liu W."/>
            <person name="Song Y."/>
            <person name="Salvetti E."/>
            <person name="Wrobel A."/>
            <person name="Rasinkangas P."/>
            <person name="Parkhill J."/>
            <person name="Rea M.C."/>
            <person name="O'Sullivan O."/>
            <person name="Ritari J."/>
            <person name="Douillard F.P."/>
            <person name="Paul Ross R."/>
            <person name="Yang R."/>
            <person name="Briner A.E."/>
            <person name="Felis G.E."/>
            <person name="de Vos W.M."/>
            <person name="Barrangou R."/>
            <person name="Klaenhammer T.R."/>
            <person name="Caufield P.W."/>
            <person name="Cui Y."/>
            <person name="Zhang H."/>
            <person name="O'Toole P.W."/>
        </authorList>
    </citation>
    <scope>NUCLEOTIDE SEQUENCE [LARGE SCALE GENOMIC DNA]</scope>
    <source>
        <strain evidence="10 11">DSM 15946</strain>
    </source>
</reference>
<dbReference type="PANTHER" id="PTHR48111:SF2">
    <property type="entry name" value="RESPONSE REGULATOR SAER"/>
    <property type="match status" value="1"/>
</dbReference>
<dbReference type="SUPFAM" id="SSF52172">
    <property type="entry name" value="CheY-like"/>
    <property type="match status" value="1"/>
</dbReference>
<dbReference type="PROSITE" id="PS51755">
    <property type="entry name" value="OMPR_PHOB"/>
    <property type="match status" value="1"/>
</dbReference>
<protein>
    <recommendedName>
        <fullName evidence="12">Stage 0 sporulation protein A homolog</fullName>
    </recommendedName>
</protein>
<keyword evidence="1 6" id="KW-0597">Phosphoprotein</keyword>
<dbReference type="InterPro" id="IPR011006">
    <property type="entry name" value="CheY-like_superfamily"/>
</dbReference>
<evidence type="ECO:0000313" key="10">
    <source>
        <dbReference type="EMBL" id="KRL89344.1"/>
    </source>
</evidence>
<dbReference type="InterPro" id="IPR001867">
    <property type="entry name" value="OmpR/PhoB-type_DNA-bd"/>
</dbReference>
<dbReference type="InterPro" id="IPR039420">
    <property type="entry name" value="WalR-like"/>
</dbReference>
<dbReference type="InterPro" id="IPR001789">
    <property type="entry name" value="Sig_transdc_resp-reg_receiver"/>
</dbReference>
<evidence type="ECO:0000256" key="3">
    <source>
        <dbReference type="ARBA" id="ARBA00023015"/>
    </source>
</evidence>
<keyword evidence="3" id="KW-0805">Transcription regulation</keyword>
<dbReference type="GO" id="GO:0000976">
    <property type="term" value="F:transcription cis-regulatory region binding"/>
    <property type="evidence" value="ECO:0007669"/>
    <property type="project" value="TreeGrafter"/>
</dbReference>
<dbReference type="SMART" id="SM00862">
    <property type="entry name" value="Trans_reg_C"/>
    <property type="match status" value="1"/>
</dbReference>
<dbReference type="GO" id="GO:0006355">
    <property type="term" value="P:regulation of DNA-templated transcription"/>
    <property type="evidence" value="ECO:0007669"/>
    <property type="project" value="InterPro"/>
</dbReference>
<dbReference type="SMART" id="SM00448">
    <property type="entry name" value="REC"/>
    <property type="match status" value="1"/>
</dbReference>
<dbReference type="EMBL" id="AZFK01000048">
    <property type="protein sequence ID" value="KRL89344.1"/>
    <property type="molecule type" value="Genomic_DNA"/>
</dbReference>
<dbReference type="SUPFAM" id="SSF46894">
    <property type="entry name" value="C-terminal effector domain of the bipartite response regulators"/>
    <property type="match status" value="1"/>
</dbReference>
<evidence type="ECO:0000256" key="2">
    <source>
        <dbReference type="ARBA" id="ARBA00023012"/>
    </source>
</evidence>
<feature type="domain" description="OmpR/PhoB-type" evidence="9">
    <location>
        <begin position="135"/>
        <end position="234"/>
    </location>
</feature>
<dbReference type="PROSITE" id="PS50110">
    <property type="entry name" value="RESPONSE_REGULATORY"/>
    <property type="match status" value="1"/>
</dbReference>
<evidence type="ECO:0000256" key="7">
    <source>
        <dbReference type="PROSITE-ProRule" id="PRU01091"/>
    </source>
</evidence>
<dbReference type="Pfam" id="PF00486">
    <property type="entry name" value="Trans_reg_C"/>
    <property type="match status" value="1"/>
</dbReference>
<evidence type="ECO:0000259" key="9">
    <source>
        <dbReference type="PROSITE" id="PS51755"/>
    </source>
</evidence>
<dbReference type="Gene3D" id="1.10.10.10">
    <property type="entry name" value="Winged helix-like DNA-binding domain superfamily/Winged helix DNA-binding domain"/>
    <property type="match status" value="1"/>
</dbReference>
<keyword evidence="2" id="KW-0902">Two-component regulatory system</keyword>
<feature type="domain" description="Response regulatory" evidence="8">
    <location>
        <begin position="9"/>
        <end position="122"/>
    </location>
</feature>
<dbReference type="GO" id="GO:0032993">
    <property type="term" value="C:protein-DNA complex"/>
    <property type="evidence" value="ECO:0007669"/>
    <property type="project" value="TreeGrafter"/>
</dbReference>
<accession>A0A0R1U7W6</accession>
<organism evidence="10 11">
    <name type="scientific">Limosilactobacillus ingluviei DSM 15946</name>
    <dbReference type="NCBI Taxonomy" id="1423760"/>
    <lineage>
        <taxon>Bacteria</taxon>
        <taxon>Bacillati</taxon>
        <taxon>Bacillota</taxon>
        <taxon>Bacilli</taxon>
        <taxon>Lactobacillales</taxon>
        <taxon>Lactobacillaceae</taxon>
        <taxon>Limosilactobacillus</taxon>
    </lineage>
</organism>
<name>A0A0R1U7W6_9LACO</name>
<dbReference type="PANTHER" id="PTHR48111">
    <property type="entry name" value="REGULATOR OF RPOS"/>
    <property type="match status" value="1"/>
</dbReference>
<evidence type="ECO:0000256" key="1">
    <source>
        <dbReference type="ARBA" id="ARBA00022553"/>
    </source>
</evidence>
<evidence type="ECO:0000259" key="8">
    <source>
        <dbReference type="PROSITE" id="PS50110"/>
    </source>
</evidence>
<keyword evidence="4 7" id="KW-0238">DNA-binding</keyword>
<evidence type="ECO:0000256" key="4">
    <source>
        <dbReference type="ARBA" id="ARBA00023125"/>
    </source>
</evidence>
<evidence type="ECO:0000313" key="11">
    <source>
        <dbReference type="Proteomes" id="UP000050816"/>
    </source>
</evidence>
<dbReference type="Gene3D" id="3.40.50.2300">
    <property type="match status" value="1"/>
</dbReference>
<dbReference type="CDD" id="cd00383">
    <property type="entry name" value="trans_reg_C"/>
    <property type="match status" value="1"/>
</dbReference>
<proteinExistence type="predicted"/>
<dbReference type="GO" id="GO:0000156">
    <property type="term" value="F:phosphorelay response regulator activity"/>
    <property type="evidence" value="ECO:0007669"/>
    <property type="project" value="TreeGrafter"/>
</dbReference>
<dbReference type="Pfam" id="PF00072">
    <property type="entry name" value="Response_reg"/>
    <property type="match status" value="1"/>
</dbReference>
<dbReference type="Proteomes" id="UP000050816">
    <property type="component" value="Unassembled WGS sequence"/>
</dbReference>
<gene>
    <name evidence="10" type="ORF">FC43_GL001793</name>
</gene>
<dbReference type="PATRIC" id="fig|1423760.3.peg.1873"/>
<dbReference type="GO" id="GO:0005829">
    <property type="term" value="C:cytosol"/>
    <property type="evidence" value="ECO:0007669"/>
    <property type="project" value="TreeGrafter"/>
</dbReference>
<feature type="modified residue" description="4-aspartylphosphate" evidence="6">
    <location>
        <position position="58"/>
    </location>
</feature>
<sequence length="240" mass="27588">MAGVIYLNNILMIDDDLRLCDVIKKAMAAEDVALDFCESGLEGISKLKSGNYQAVVLDVMLPGMDGFETLRQIREFSNIPILMLTARTDSILKIEGFRTGADDYLTKPFELPELVVRILSLIRRYTVFNGIEEVNAEICFDGLKILPDDRSVHGEFGICELHPKEYEILFFLAKNQGKILTKQSIYESVWKDEYIYDDNNIMAVISRLRKKLQTVTNMNDYIETVKGVGYRFNKKYRRQT</sequence>
<evidence type="ECO:0000256" key="5">
    <source>
        <dbReference type="ARBA" id="ARBA00023163"/>
    </source>
</evidence>
<comment type="caution">
    <text evidence="10">The sequence shown here is derived from an EMBL/GenBank/DDBJ whole genome shotgun (WGS) entry which is preliminary data.</text>
</comment>
<evidence type="ECO:0000256" key="6">
    <source>
        <dbReference type="PROSITE-ProRule" id="PRU00169"/>
    </source>
</evidence>
<evidence type="ECO:0008006" key="12">
    <source>
        <dbReference type="Google" id="ProtNLM"/>
    </source>
</evidence>